<protein>
    <submittedName>
        <fullName evidence="1">Uncharacterized protein</fullName>
    </submittedName>
</protein>
<dbReference type="Proteomes" id="UP000320055">
    <property type="component" value="Unassembled WGS sequence"/>
</dbReference>
<organism evidence="1 2">
    <name type="scientific">Hyella patelloides LEGE 07179</name>
    <dbReference type="NCBI Taxonomy" id="945734"/>
    <lineage>
        <taxon>Bacteria</taxon>
        <taxon>Bacillati</taxon>
        <taxon>Cyanobacteriota</taxon>
        <taxon>Cyanophyceae</taxon>
        <taxon>Pleurocapsales</taxon>
        <taxon>Hyellaceae</taxon>
        <taxon>Hyella</taxon>
    </lineage>
</organism>
<sequence>MKMKEINIFQPLIGQTIVSLQRLIVLGNDYTENGYYESDTLIFVLSNDSCFETLVTSEYTVLKKITGKQDFIINFPLESNETIDTVLISEKIELPFTVASIIEIWAGESDSFLVAVDFLNKNKKSYFSILTETDEINILKSQALKPIINKMIFDYRFISHKWYAY</sequence>
<proteinExistence type="predicted"/>
<dbReference type="EMBL" id="CAACVJ010000523">
    <property type="protein sequence ID" value="VEP17225.1"/>
    <property type="molecule type" value="Genomic_DNA"/>
</dbReference>
<dbReference type="AlphaFoldDB" id="A0A563W0Q4"/>
<gene>
    <name evidence="1" type="ORF">H1P_570025</name>
</gene>
<reference evidence="1 2" key="1">
    <citation type="submission" date="2019-01" db="EMBL/GenBank/DDBJ databases">
        <authorList>
            <person name="Brito A."/>
        </authorList>
    </citation>
    <scope>NUCLEOTIDE SEQUENCE [LARGE SCALE GENOMIC DNA]</scope>
    <source>
        <strain evidence="1">1</strain>
    </source>
</reference>
<evidence type="ECO:0000313" key="1">
    <source>
        <dbReference type="EMBL" id="VEP17225.1"/>
    </source>
</evidence>
<keyword evidence="2" id="KW-1185">Reference proteome</keyword>
<accession>A0A563W0Q4</accession>
<name>A0A563W0Q4_9CYAN</name>
<evidence type="ECO:0000313" key="2">
    <source>
        <dbReference type="Proteomes" id="UP000320055"/>
    </source>
</evidence>